<dbReference type="SMART" id="SM01086">
    <property type="entry name" value="ClpB_D2-small"/>
    <property type="match status" value="1"/>
</dbReference>
<dbReference type="Gene3D" id="1.10.8.60">
    <property type="match status" value="1"/>
</dbReference>
<keyword evidence="2" id="KW-0067">ATP-binding</keyword>
<accession>A0AAJ2NSX4</accession>
<dbReference type="GO" id="GO:0005524">
    <property type="term" value="F:ATP binding"/>
    <property type="evidence" value="ECO:0007669"/>
    <property type="project" value="UniProtKB-KW"/>
</dbReference>
<dbReference type="EMBL" id="JAWJAY010000407">
    <property type="protein sequence ID" value="MDV2887737.1"/>
    <property type="molecule type" value="Genomic_DNA"/>
</dbReference>
<protein>
    <recommendedName>
        <fullName evidence="3">Clp ATPase C-terminal domain-containing protein</fullName>
    </recommendedName>
</protein>
<evidence type="ECO:0000259" key="3">
    <source>
        <dbReference type="SMART" id="SM01086"/>
    </source>
</evidence>
<evidence type="ECO:0000313" key="5">
    <source>
        <dbReference type="Proteomes" id="UP001285636"/>
    </source>
</evidence>
<feature type="domain" description="Clp ATPase C-terminal" evidence="3">
    <location>
        <begin position="1"/>
        <end position="53"/>
    </location>
</feature>
<name>A0AAJ2NSX4_ALKPS</name>
<gene>
    <name evidence="4" type="ORF">RYX45_21450</name>
</gene>
<comment type="caution">
    <text evidence="4">The sequence shown here is derived from an EMBL/GenBank/DDBJ whole genome shotgun (WGS) entry which is preliminary data.</text>
</comment>
<dbReference type="InterPro" id="IPR019489">
    <property type="entry name" value="Clp_ATPase_C"/>
</dbReference>
<sequence>ISDEGYDPEYGARPLKRAIQKHVEDRLSEELLKGTLLTGQHAIIDVEKGEFIVKVAEREPTSTAK</sequence>
<dbReference type="RefSeq" id="WP_323467909.1">
    <property type="nucleotide sequence ID" value="NZ_JAWJAY010000407.1"/>
</dbReference>
<evidence type="ECO:0000256" key="2">
    <source>
        <dbReference type="ARBA" id="ARBA00022840"/>
    </source>
</evidence>
<proteinExistence type="predicted"/>
<organism evidence="4 5">
    <name type="scientific">Alkalihalophilus pseudofirmus</name>
    <name type="common">Bacillus pseudofirmus</name>
    <dbReference type="NCBI Taxonomy" id="79885"/>
    <lineage>
        <taxon>Bacteria</taxon>
        <taxon>Bacillati</taxon>
        <taxon>Bacillota</taxon>
        <taxon>Bacilli</taxon>
        <taxon>Bacillales</taxon>
        <taxon>Bacillaceae</taxon>
        <taxon>Alkalihalophilus</taxon>
    </lineage>
</organism>
<evidence type="ECO:0000313" key="4">
    <source>
        <dbReference type="EMBL" id="MDV2887737.1"/>
    </source>
</evidence>
<dbReference type="Proteomes" id="UP001285636">
    <property type="component" value="Unassembled WGS sequence"/>
</dbReference>
<evidence type="ECO:0000256" key="1">
    <source>
        <dbReference type="ARBA" id="ARBA00022741"/>
    </source>
</evidence>
<keyword evidence="1" id="KW-0547">Nucleotide-binding</keyword>
<reference evidence="4" key="1">
    <citation type="submission" date="2023-10" db="EMBL/GenBank/DDBJ databases">
        <title>Screening of Alkalihalophilus pseudofirmusBZ-TG-HK211 and Its Alleviation of Salt Stress on Rapeseed Growth.</title>
        <authorList>
            <person name="Zhao B."/>
            <person name="Guo T."/>
        </authorList>
    </citation>
    <scope>NUCLEOTIDE SEQUENCE</scope>
    <source>
        <strain evidence="4">BZ-TG-HK211</strain>
    </source>
</reference>
<dbReference type="AlphaFoldDB" id="A0AAJ2NSX4"/>
<dbReference type="Pfam" id="PF10431">
    <property type="entry name" value="ClpB_D2-small"/>
    <property type="match status" value="1"/>
</dbReference>
<feature type="non-terminal residue" evidence="4">
    <location>
        <position position="1"/>
    </location>
</feature>